<evidence type="ECO:0000313" key="3">
    <source>
        <dbReference type="Proteomes" id="UP000616114"/>
    </source>
</evidence>
<dbReference type="AlphaFoldDB" id="A0A8J2XIV5"/>
<name>A0A8J2XIV5_9MICO</name>
<evidence type="ECO:0000259" key="1">
    <source>
        <dbReference type="PROSITE" id="PS50093"/>
    </source>
</evidence>
<dbReference type="InterPro" id="IPR000601">
    <property type="entry name" value="PKD_dom"/>
</dbReference>
<dbReference type="Gene3D" id="2.60.40.10">
    <property type="entry name" value="Immunoglobulins"/>
    <property type="match status" value="1"/>
</dbReference>
<dbReference type="GO" id="GO:0005975">
    <property type="term" value="P:carbohydrate metabolic process"/>
    <property type="evidence" value="ECO:0007669"/>
    <property type="project" value="UniProtKB-ARBA"/>
</dbReference>
<dbReference type="SUPFAM" id="SSF49299">
    <property type="entry name" value="PKD domain"/>
    <property type="match status" value="1"/>
</dbReference>
<proteinExistence type="predicted"/>
<dbReference type="InterPro" id="IPR035986">
    <property type="entry name" value="PKD_dom_sf"/>
</dbReference>
<sequence>MQISLPDIVREEFQNFDIPPSVIHSSPDGWGVSQRKTGFWADSSTREFDMTLLGVPVRVRATPVEYRWDFGDGQSETTNSAGARPREGEDPAFAHVYRKAGTYTVRLTTVYRGEFSVDGGGWMPIAGRAAIASEPVQMTIYRYHRYLVDEDCVQNPGGPDC</sequence>
<dbReference type="Proteomes" id="UP000616114">
    <property type="component" value="Unassembled WGS sequence"/>
</dbReference>
<organism evidence="2 3">
    <name type="scientific">Sediminivirga luteola</name>
    <dbReference type="NCBI Taxonomy" id="1774748"/>
    <lineage>
        <taxon>Bacteria</taxon>
        <taxon>Bacillati</taxon>
        <taxon>Actinomycetota</taxon>
        <taxon>Actinomycetes</taxon>
        <taxon>Micrococcales</taxon>
        <taxon>Brevibacteriaceae</taxon>
        <taxon>Sediminivirga</taxon>
    </lineage>
</organism>
<protein>
    <recommendedName>
        <fullName evidence="1">PKD domain-containing protein</fullName>
    </recommendedName>
</protein>
<dbReference type="RefSeq" id="WP_188550852.1">
    <property type="nucleotide sequence ID" value="NZ_BMFY01000008.1"/>
</dbReference>
<gene>
    <name evidence="2" type="ORF">GCM10011333_21190</name>
</gene>
<comment type="caution">
    <text evidence="2">The sequence shown here is derived from an EMBL/GenBank/DDBJ whole genome shotgun (WGS) entry which is preliminary data.</text>
</comment>
<feature type="domain" description="PKD" evidence="1">
    <location>
        <begin position="62"/>
        <end position="108"/>
    </location>
</feature>
<reference evidence="2" key="2">
    <citation type="submission" date="2020-09" db="EMBL/GenBank/DDBJ databases">
        <authorList>
            <person name="Sun Q."/>
            <person name="Zhou Y."/>
        </authorList>
    </citation>
    <scope>NUCLEOTIDE SEQUENCE</scope>
    <source>
        <strain evidence="2">CGMCC 1.12785</strain>
    </source>
</reference>
<evidence type="ECO:0000313" key="2">
    <source>
        <dbReference type="EMBL" id="GGA17821.1"/>
    </source>
</evidence>
<reference evidence="2" key="1">
    <citation type="journal article" date="2014" name="Int. J. Syst. Evol. Microbiol.">
        <title>Complete genome sequence of Corynebacterium casei LMG S-19264T (=DSM 44701T), isolated from a smear-ripened cheese.</title>
        <authorList>
            <consortium name="US DOE Joint Genome Institute (JGI-PGF)"/>
            <person name="Walter F."/>
            <person name="Albersmeier A."/>
            <person name="Kalinowski J."/>
            <person name="Ruckert C."/>
        </authorList>
    </citation>
    <scope>NUCLEOTIDE SEQUENCE</scope>
    <source>
        <strain evidence="2">CGMCC 1.12785</strain>
    </source>
</reference>
<keyword evidence="3" id="KW-1185">Reference proteome</keyword>
<dbReference type="InterPro" id="IPR013783">
    <property type="entry name" value="Ig-like_fold"/>
</dbReference>
<dbReference type="Pfam" id="PF00801">
    <property type="entry name" value="PKD"/>
    <property type="match status" value="1"/>
</dbReference>
<dbReference type="PROSITE" id="PS50093">
    <property type="entry name" value="PKD"/>
    <property type="match status" value="1"/>
</dbReference>
<dbReference type="EMBL" id="BMFY01000008">
    <property type="protein sequence ID" value="GGA17821.1"/>
    <property type="molecule type" value="Genomic_DNA"/>
</dbReference>
<dbReference type="CDD" id="cd00146">
    <property type="entry name" value="PKD"/>
    <property type="match status" value="1"/>
</dbReference>
<accession>A0A8J2XIV5</accession>